<dbReference type="OrthoDB" id="3802565at2"/>
<evidence type="ECO:0000313" key="4">
    <source>
        <dbReference type="Proteomes" id="UP000317940"/>
    </source>
</evidence>
<comment type="caution">
    <text evidence="3">The sequence shown here is derived from an EMBL/GenBank/DDBJ whole genome shotgun (WGS) entry which is preliminary data.</text>
</comment>
<dbReference type="Pfam" id="PF13193">
    <property type="entry name" value="AMP-binding_C"/>
    <property type="match status" value="1"/>
</dbReference>
<proteinExistence type="predicted"/>
<keyword evidence="4" id="KW-1185">Reference proteome</keyword>
<keyword evidence="3" id="KW-0436">Ligase</keyword>
<feature type="domain" description="AMP-binding enzyme C-terminal" evidence="2">
    <location>
        <begin position="372"/>
        <end position="439"/>
    </location>
</feature>
<dbReference type="InterPro" id="IPR000873">
    <property type="entry name" value="AMP-dep_synth/lig_dom"/>
</dbReference>
<dbReference type="Pfam" id="PF00501">
    <property type="entry name" value="AMP-binding"/>
    <property type="match status" value="1"/>
</dbReference>
<dbReference type="GO" id="GO:0016878">
    <property type="term" value="F:acid-thiol ligase activity"/>
    <property type="evidence" value="ECO:0007669"/>
    <property type="project" value="UniProtKB-ARBA"/>
</dbReference>
<organism evidence="3 4">
    <name type="scientific">Kitasatospora viridis</name>
    <dbReference type="NCBI Taxonomy" id="281105"/>
    <lineage>
        <taxon>Bacteria</taxon>
        <taxon>Bacillati</taxon>
        <taxon>Actinomycetota</taxon>
        <taxon>Actinomycetes</taxon>
        <taxon>Kitasatosporales</taxon>
        <taxon>Streptomycetaceae</taxon>
        <taxon>Kitasatospora</taxon>
    </lineage>
</organism>
<dbReference type="AlphaFoldDB" id="A0A561UIT3"/>
<dbReference type="CDD" id="cd04433">
    <property type="entry name" value="AFD_class_I"/>
    <property type="match status" value="1"/>
</dbReference>
<dbReference type="PANTHER" id="PTHR43767:SF1">
    <property type="entry name" value="NONRIBOSOMAL PEPTIDE SYNTHASE PES1 (EUROFUNG)-RELATED"/>
    <property type="match status" value="1"/>
</dbReference>
<gene>
    <name evidence="3" type="ORF">FHX73_113108</name>
</gene>
<feature type="domain" description="AMP-dependent synthetase/ligase" evidence="1">
    <location>
        <begin position="21"/>
        <end position="311"/>
    </location>
</feature>
<dbReference type="SUPFAM" id="SSF56801">
    <property type="entry name" value="Acetyl-CoA synthetase-like"/>
    <property type="match status" value="1"/>
</dbReference>
<evidence type="ECO:0000259" key="1">
    <source>
        <dbReference type="Pfam" id="PF00501"/>
    </source>
</evidence>
<reference evidence="3 4" key="1">
    <citation type="submission" date="2019-06" db="EMBL/GenBank/DDBJ databases">
        <title>Sequencing the genomes of 1000 actinobacteria strains.</title>
        <authorList>
            <person name="Klenk H.-P."/>
        </authorList>
    </citation>
    <scope>NUCLEOTIDE SEQUENCE [LARGE SCALE GENOMIC DNA]</scope>
    <source>
        <strain evidence="3 4">DSM 44826</strain>
    </source>
</reference>
<dbReference type="Gene3D" id="3.40.50.12780">
    <property type="entry name" value="N-terminal domain of ligase-like"/>
    <property type="match status" value="1"/>
</dbReference>
<dbReference type="InterPro" id="IPR042099">
    <property type="entry name" value="ANL_N_sf"/>
</dbReference>
<dbReference type="InterPro" id="IPR025110">
    <property type="entry name" value="AMP-bd_C"/>
</dbReference>
<evidence type="ECO:0000259" key="2">
    <source>
        <dbReference type="Pfam" id="PF13193"/>
    </source>
</evidence>
<dbReference type="InterPro" id="IPR050237">
    <property type="entry name" value="ATP-dep_AMP-bd_enzyme"/>
</dbReference>
<dbReference type="Proteomes" id="UP000317940">
    <property type="component" value="Unassembled WGS sequence"/>
</dbReference>
<sequence length="456" mass="47757">MSWVDDVLLAGADDSPCLTLERTLDRAAVRELVEQEQQRLTSAGAHKGSTVALRLPPSLALITTLLAAWRLGAQVALLDVRLAPGEVATALERLRPQFLVESTAGAPGALRGFSTAAETVVTALDGLPAATDHALLQLSSGSTGPSKVIGRSAADLTAEIERYTRLDGFPQPGERVVVLASIVHVLGLVGGLLHTLHRGAELVLPARTTVDGIRRAIGADLRPTTVLGAPVQAEILASAGDGPELPGFKAMITGGDAVGDRLWKAFTERYGATLGSMYGMTEVGVIATDLRGAHRPQLAPAPGMELEILDGQILIRTAGSPYVGLTDPTRWVDGLLRTKDAGTLDRATGLLTVHGRMDSQVSIGGLKVDLLEVERTLAELPGVADVVVVHDRDITAYLTLTDPAAEAGLTAAMGPLLAPYKRPRALHVLPAFPRTATGKPLRDPVALRSHIVAPTG</sequence>
<protein>
    <submittedName>
        <fullName evidence="3">Acyl-CoA synthetase (AMP-forming)/AMP-acid ligase II</fullName>
    </submittedName>
</protein>
<dbReference type="RefSeq" id="WP_145905561.1">
    <property type="nucleotide sequence ID" value="NZ_BAAAMZ010000015.1"/>
</dbReference>
<accession>A0A561UIT3</accession>
<dbReference type="InterPro" id="IPR045851">
    <property type="entry name" value="AMP-bd_C_sf"/>
</dbReference>
<dbReference type="Gene3D" id="3.30.300.30">
    <property type="match status" value="1"/>
</dbReference>
<dbReference type="PANTHER" id="PTHR43767">
    <property type="entry name" value="LONG-CHAIN-FATTY-ACID--COA LIGASE"/>
    <property type="match status" value="1"/>
</dbReference>
<dbReference type="EMBL" id="VIWT01000001">
    <property type="protein sequence ID" value="TWF99265.1"/>
    <property type="molecule type" value="Genomic_DNA"/>
</dbReference>
<evidence type="ECO:0000313" key="3">
    <source>
        <dbReference type="EMBL" id="TWF99265.1"/>
    </source>
</evidence>
<name>A0A561UIT3_9ACTN</name>